<reference evidence="1 2" key="1">
    <citation type="submission" date="2019-03" db="EMBL/GenBank/DDBJ databases">
        <title>First draft genome of Liparis tanakae, snailfish: a comprehensive survey of snailfish specific genes.</title>
        <authorList>
            <person name="Kim W."/>
            <person name="Song I."/>
            <person name="Jeong J.-H."/>
            <person name="Kim D."/>
            <person name="Kim S."/>
            <person name="Ryu S."/>
            <person name="Song J.Y."/>
            <person name="Lee S.K."/>
        </authorList>
    </citation>
    <scope>NUCLEOTIDE SEQUENCE [LARGE SCALE GENOMIC DNA]</scope>
    <source>
        <tissue evidence="1">Muscle</tissue>
    </source>
</reference>
<accession>A0A4Z2GFC3</accession>
<sequence>MSTAVLAEEYVGRLGVSAKRVTLHAVRMKDEGSFTVLDRDGKIRMRNCLNVREHQDFADLSHGENLKIKLYLNHSDVSIVYRRKSDNQDRLILDRGVLVTPMDPLLEGRLIVEGSQLVLKKVQPADTGVFKVTDLEGFPVVHSHIEVQGMRSTECPF</sequence>
<dbReference type="AlphaFoldDB" id="A0A4Z2GFC3"/>
<protein>
    <submittedName>
        <fullName evidence="1">Uncharacterized protein</fullName>
    </submittedName>
</protein>
<proteinExistence type="predicted"/>
<dbReference type="EMBL" id="SRLO01000563">
    <property type="protein sequence ID" value="TNN51990.1"/>
    <property type="molecule type" value="Genomic_DNA"/>
</dbReference>
<name>A0A4Z2GFC3_9TELE</name>
<gene>
    <name evidence="1" type="ORF">EYF80_037796</name>
</gene>
<evidence type="ECO:0000313" key="1">
    <source>
        <dbReference type="EMBL" id="TNN51990.1"/>
    </source>
</evidence>
<organism evidence="1 2">
    <name type="scientific">Liparis tanakae</name>
    <name type="common">Tanaka's snailfish</name>
    <dbReference type="NCBI Taxonomy" id="230148"/>
    <lineage>
        <taxon>Eukaryota</taxon>
        <taxon>Metazoa</taxon>
        <taxon>Chordata</taxon>
        <taxon>Craniata</taxon>
        <taxon>Vertebrata</taxon>
        <taxon>Euteleostomi</taxon>
        <taxon>Actinopterygii</taxon>
        <taxon>Neopterygii</taxon>
        <taxon>Teleostei</taxon>
        <taxon>Neoteleostei</taxon>
        <taxon>Acanthomorphata</taxon>
        <taxon>Eupercaria</taxon>
        <taxon>Perciformes</taxon>
        <taxon>Cottioidei</taxon>
        <taxon>Cottales</taxon>
        <taxon>Liparidae</taxon>
        <taxon>Liparis</taxon>
    </lineage>
</organism>
<dbReference type="OrthoDB" id="8817156at2759"/>
<keyword evidence="2" id="KW-1185">Reference proteome</keyword>
<evidence type="ECO:0000313" key="2">
    <source>
        <dbReference type="Proteomes" id="UP000314294"/>
    </source>
</evidence>
<comment type="caution">
    <text evidence="1">The sequence shown here is derived from an EMBL/GenBank/DDBJ whole genome shotgun (WGS) entry which is preliminary data.</text>
</comment>
<dbReference type="Proteomes" id="UP000314294">
    <property type="component" value="Unassembled WGS sequence"/>
</dbReference>